<keyword evidence="2" id="KW-1185">Reference proteome</keyword>
<dbReference type="RefSeq" id="WP_097653998.1">
    <property type="nucleotide sequence ID" value="NZ_LYXE01000119.1"/>
</dbReference>
<name>A0A2H3L6K9_9CHLR</name>
<organism evidence="1 2">
    <name type="scientific">Candidatus Chloroploca asiatica</name>
    <dbReference type="NCBI Taxonomy" id="1506545"/>
    <lineage>
        <taxon>Bacteria</taxon>
        <taxon>Bacillati</taxon>
        <taxon>Chloroflexota</taxon>
        <taxon>Chloroflexia</taxon>
        <taxon>Chloroflexales</taxon>
        <taxon>Chloroflexineae</taxon>
        <taxon>Oscillochloridaceae</taxon>
        <taxon>Candidatus Chloroploca</taxon>
    </lineage>
</organism>
<accession>A0A2H3L6K9</accession>
<dbReference type="OrthoDB" id="319724at2"/>
<protein>
    <submittedName>
        <fullName evidence="1">Uncharacterized protein</fullName>
    </submittedName>
</protein>
<evidence type="ECO:0000313" key="1">
    <source>
        <dbReference type="EMBL" id="PDV97904.1"/>
    </source>
</evidence>
<dbReference type="Proteomes" id="UP000220922">
    <property type="component" value="Unassembled WGS sequence"/>
</dbReference>
<sequence length="68" mass="7075">MVLIVGASGTLVRPTAFLATHAYGLIGKPQIEQGKVTIFGRGTGRRNVVAVQDIAQLISITRSPANGS</sequence>
<dbReference type="EMBL" id="LYXE01000119">
    <property type="protein sequence ID" value="PDV97904.1"/>
    <property type="molecule type" value="Genomic_DNA"/>
</dbReference>
<comment type="caution">
    <text evidence="1">The sequence shown here is derived from an EMBL/GenBank/DDBJ whole genome shotgun (WGS) entry which is preliminary data.</text>
</comment>
<gene>
    <name evidence="1" type="ORF">A9Q02_16905</name>
</gene>
<reference evidence="1 2" key="1">
    <citation type="submission" date="2016-05" db="EMBL/GenBank/DDBJ databases">
        <authorList>
            <person name="Lavstsen T."/>
            <person name="Jespersen J.S."/>
        </authorList>
    </citation>
    <scope>NUCLEOTIDE SEQUENCE [LARGE SCALE GENOMIC DNA]</scope>
    <source>
        <strain evidence="1 2">B7-9</strain>
    </source>
</reference>
<dbReference type="AlphaFoldDB" id="A0A2H3L6K9"/>
<proteinExistence type="predicted"/>
<evidence type="ECO:0000313" key="2">
    <source>
        <dbReference type="Proteomes" id="UP000220922"/>
    </source>
</evidence>